<dbReference type="AlphaFoldDB" id="A0A8X7CU32"/>
<reference evidence="1" key="1">
    <citation type="submission" date="2020-08" db="EMBL/GenBank/DDBJ databases">
        <title>Multicomponent nature underlies the extraordinary mechanical properties of spider dragline silk.</title>
        <authorList>
            <person name="Kono N."/>
            <person name="Nakamura H."/>
            <person name="Mori M."/>
            <person name="Yoshida Y."/>
            <person name="Ohtoshi R."/>
            <person name="Malay A.D."/>
            <person name="Moran D.A.P."/>
            <person name="Tomita M."/>
            <person name="Numata K."/>
            <person name="Arakawa K."/>
        </authorList>
    </citation>
    <scope>NUCLEOTIDE SEQUENCE</scope>
</reference>
<evidence type="ECO:0000313" key="2">
    <source>
        <dbReference type="Proteomes" id="UP000886998"/>
    </source>
</evidence>
<keyword evidence="2" id="KW-1185">Reference proteome</keyword>
<organism evidence="1 2">
    <name type="scientific">Trichonephila inaurata madagascariensis</name>
    <dbReference type="NCBI Taxonomy" id="2747483"/>
    <lineage>
        <taxon>Eukaryota</taxon>
        <taxon>Metazoa</taxon>
        <taxon>Ecdysozoa</taxon>
        <taxon>Arthropoda</taxon>
        <taxon>Chelicerata</taxon>
        <taxon>Arachnida</taxon>
        <taxon>Araneae</taxon>
        <taxon>Araneomorphae</taxon>
        <taxon>Entelegynae</taxon>
        <taxon>Araneoidea</taxon>
        <taxon>Nephilidae</taxon>
        <taxon>Trichonephila</taxon>
        <taxon>Trichonephila inaurata</taxon>
    </lineage>
</organism>
<comment type="caution">
    <text evidence="1">The sequence shown here is derived from an EMBL/GenBank/DDBJ whole genome shotgun (WGS) entry which is preliminary data.</text>
</comment>
<evidence type="ECO:0000313" key="1">
    <source>
        <dbReference type="EMBL" id="GFY77512.1"/>
    </source>
</evidence>
<gene>
    <name evidence="1" type="ORF">TNIN_147391</name>
</gene>
<proteinExistence type="predicted"/>
<accession>A0A8X7CU32</accession>
<protein>
    <submittedName>
        <fullName evidence="1">Uncharacterized protein</fullName>
    </submittedName>
</protein>
<sequence length="102" mass="11660">MSLDNYILYTLDLGIPQDRLNEAESQTCIRSELPFLQIAIVIILTSVSWTSVFYPKNSLSLVEGIWINGFSENLNLLLKLIKMKRRSAPDKMKRILLAESTD</sequence>
<dbReference type="EMBL" id="BMAV01022485">
    <property type="protein sequence ID" value="GFY77512.1"/>
    <property type="molecule type" value="Genomic_DNA"/>
</dbReference>
<dbReference type="Proteomes" id="UP000886998">
    <property type="component" value="Unassembled WGS sequence"/>
</dbReference>
<name>A0A8X7CU32_9ARAC</name>